<protein>
    <submittedName>
        <fullName evidence="3">Peptidase S8</fullName>
    </submittedName>
</protein>
<keyword evidence="1" id="KW-0720">Serine protease</keyword>
<proteinExistence type="inferred from homology"/>
<dbReference type="EMBL" id="AP024702">
    <property type="protein sequence ID" value="BCX49855.1"/>
    <property type="molecule type" value="Genomic_DNA"/>
</dbReference>
<dbReference type="InterPro" id="IPR034074">
    <property type="entry name" value="Y4bN_pept_dom"/>
</dbReference>
<accession>A0ABN6H868</accession>
<dbReference type="InterPro" id="IPR036852">
    <property type="entry name" value="Peptidase_S8/S53_dom_sf"/>
</dbReference>
<comment type="similarity">
    <text evidence="1">Belongs to the peptidase S8 family.</text>
</comment>
<reference evidence="3 4" key="1">
    <citation type="submission" date="2021-06" db="EMBL/GenBank/DDBJ databases">
        <title>Complete genome of Haloferula helveola possessing various polysaccharide degrading enzymes.</title>
        <authorList>
            <person name="Takami H."/>
            <person name="Huang C."/>
            <person name="Hamasaki K."/>
        </authorList>
    </citation>
    <scope>NUCLEOTIDE SEQUENCE [LARGE SCALE GENOMIC DNA]</scope>
    <source>
        <strain evidence="3 4">CN-1</strain>
    </source>
</reference>
<evidence type="ECO:0000259" key="2">
    <source>
        <dbReference type="Pfam" id="PF00082"/>
    </source>
</evidence>
<evidence type="ECO:0000313" key="4">
    <source>
        <dbReference type="Proteomes" id="UP001374893"/>
    </source>
</evidence>
<dbReference type="Gene3D" id="3.40.50.200">
    <property type="entry name" value="Peptidase S8/S53 domain"/>
    <property type="match status" value="1"/>
</dbReference>
<dbReference type="CDD" id="cd04847">
    <property type="entry name" value="Peptidases_S8_Subtilisin_like_2"/>
    <property type="match status" value="1"/>
</dbReference>
<evidence type="ECO:0000256" key="1">
    <source>
        <dbReference type="PROSITE-ProRule" id="PRU01240"/>
    </source>
</evidence>
<dbReference type="InterPro" id="IPR000209">
    <property type="entry name" value="Peptidase_S8/S53_dom"/>
</dbReference>
<keyword evidence="1" id="KW-0645">Protease</keyword>
<name>A0ABN6H868_9BACT</name>
<dbReference type="PROSITE" id="PS51892">
    <property type="entry name" value="SUBTILASE"/>
    <property type="match status" value="1"/>
</dbReference>
<dbReference type="Proteomes" id="UP001374893">
    <property type="component" value="Chromosome"/>
</dbReference>
<dbReference type="SUPFAM" id="SSF52743">
    <property type="entry name" value="Subtilisin-like"/>
    <property type="match status" value="1"/>
</dbReference>
<dbReference type="RefSeq" id="WP_338686649.1">
    <property type="nucleotide sequence ID" value="NZ_AP024702.1"/>
</dbReference>
<evidence type="ECO:0000313" key="3">
    <source>
        <dbReference type="EMBL" id="BCX49855.1"/>
    </source>
</evidence>
<keyword evidence="4" id="KW-1185">Reference proteome</keyword>
<keyword evidence="1" id="KW-0378">Hydrolase</keyword>
<feature type="domain" description="Peptidase S8/S53" evidence="2">
    <location>
        <begin position="292"/>
        <end position="638"/>
    </location>
</feature>
<gene>
    <name evidence="3" type="ORF">HAHE_37630</name>
</gene>
<organism evidence="3 4">
    <name type="scientific">Haloferula helveola</name>
    <dbReference type="NCBI Taxonomy" id="490095"/>
    <lineage>
        <taxon>Bacteria</taxon>
        <taxon>Pseudomonadati</taxon>
        <taxon>Verrucomicrobiota</taxon>
        <taxon>Verrucomicrobiia</taxon>
        <taxon>Verrucomicrobiales</taxon>
        <taxon>Verrucomicrobiaceae</taxon>
        <taxon>Haloferula</taxon>
    </lineage>
</organism>
<sequence>MPDHLPNRLTHLRFTPNTEQLAYKGDGRGDFKIRPVADRAGHVSYLQRQVAAVQQEFDKVEKERADLALSSDFGLILNVTSEPDLPLAYWSLEKAPSSKGEGITLLNLRHEKDQQGREITKAAIFVPHGQLDVLEKKIAEYADPSKDSKDKAGNVTNPRNAPLLNNIHSISSAAVDALWTDPEPLPEADEPCWFELWIRRDDQKDWQGQLIQECAELGIEVPEQTLVFPDHVVVIGHGTRSQLESSLDLLNCLSEIRKARPCSVGLTDLNGLDQEEWIDEALERIQWPGDDAPAVCLLDTGVNRGHPLIEPALSQSDMSTVFGDGDTADDNQLKHGTPMAGLAAFGDLRTLMMSTQTWDQLHRLESVKLIRSSTEHDPENYGAVTLAAINEPESIAPDRPRVFCMAVTADGPNTFGNPSAWSTAVDIAAAGAQNETDQARVILVSAGNTEVHDETFSYPDTMRGNPVEDPAQAWNAISVGAVTHRTTITEDDDEARRCDPLAPEHHLSPYTRTSHAWCLGRKDWPIAPDVVMEGANLGKHRDLENEYPAFDSLAPLTTASNFNLRPIAPFNATSAATALAARIAAQVTQRYPDASPETIRGLLVHSARWPQAVLDRLGLDPHQMRGNEAMQDLMRGYGFGVINEQRALDSLGNQTTFFTGESIQPYKGRAGDASFNECHLIRLPWPVDLLQANPNVTCTLRVTLSYFIHPNPGTRSWDNGQKYKYASHLLGFTHKHKEHSLEEFRSRLHAEEEALVGSLNDPGWAIGPKLRGKAGSLVQDVWRGPAADLAAMEAIAVFPRAKGWWATRKYAEGRQEHNCHEKTVPYSLIVSLEIDADLPVYTEIEAAIQAIEAGIDITT</sequence>
<feature type="active site" description="Charge relay system" evidence="1">
    <location>
        <position position="299"/>
    </location>
</feature>
<feature type="active site" description="Charge relay system" evidence="1">
    <location>
        <position position="335"/>
    </location>
</feature>
<feature type="active site" description="Charge relay system" evidence="1">
    <location>
        <position position="574"/>
    </location>
</feature>
<dbReference type="Pfam" id="PF00082">
    <property type="entry name" value="Peptidase_S8"/>
    <property type="match status" value="1"/>
</dbReference>